<proteinExistence type="predicted"/>
<reference evidence="1" key="1">
    <citation type="submission" date="2015-05" db="UniProtKB">
        <authorList>
            <consortium name="EnsemblMetazoa"/>
        </authorList>
    </citation>
    <scope>IDENTIFICATION</scope>
</reference>
<dbReference type="EMBL" id="ACPB03006328">
    <property type="status" value="NOT_ANNOTATED_CDS"/>
    <property type="molecule type" value="Genomic_DNA"/>
</dbReference>
<sequence length="177" mass="20763">MFANIPHIVRSPQLVLQTRKGNPLDIANFMACLMIGAGYDAYVVVGTAHREVSNMQSQHRSLPYLDDVFHSISKETRKEVPEFVDWEKQLEEESEMSLKSTNTSGRRRFHFKPRLKKLIGLPKSKLRTSEFRQKKRREEADINRRLKNNLKFYKDGQLLLKDTNVSVTKEFKFMFTL</sequence>
<dbReference type="GO" id="GO:0031514">
    <property type="term" value="C:motile cilium"/>
    <property type="evidence" value="ECO:0007669"/>
    <property type="project" value="TreeGrafter"/>
</dbReference>
<dbReference type="InterPro" id="IPR033551">
    <property type="entry name" value="DRC7/lobo"/>
</dbReference>
<dbReference type="Proteomes" id="UP000015103">
    <property type="component" value="Unassembled WGS sequence"/>
</dbReference>
<dbReference type="HOGENOM" id="CLU_1519711_0_0_1"/>
<name>T1HN44_RHOPR</name>
<dbReference type="InParanoid" id="T1HN44"/>
<dbReference type="Gene3D" id="3.10.620.30">
    <property type="match status" value="1"/>
</dbReference>
<dbReference type="PANTHER" id="PTHR35249">
    <property type="entry name" value="DYNEIN REGULATORY COMPLEX SUBUNIT 7"/>
    <property type="match status" value="1"/>
</dbReference>
<evidence type="ECO:0000313" key="2">
    <source>
        <dbReference type="Proteomes" id="UP000015103"/>
    </source>
</evidence>
<dbReference type="PANTHER" id="PTHR35249:SF2">
    <property type="entry name" value="DYNEIN REGULATORY COMPLEX SUBUNIT 7"/>
    <property type="match status" value="1"/>
</dbReference>
<keyword evidence="2" id="KW-1185">Reference proteome</keyword>
<dbReference type="EnsemblMetazoa" id="RPRC005468-RA">
    <property type="protein sequence ID" value="RPRC005468-PA"/>
    <property type="gene ID" value="RPRC005468"/>
</dbReference>
<accession>T1HN44</accession>
<dbReference type="GO" id="GO:0048870">
    <property type="term" value="P:cell motility"/>
    <property type="evidence" value="ECO:0007669"/>
    <property type="project" value="TreeGrafter"/>
</dbReference>
<evidence type="ECO:0000313" key="1">
    <source>
        <dbReference type="EnsemblMetazoa" id="RPRC005468-PA"/>
    </source>
</evidence>
<dbReference type="VEuPathDB" id="VectorBase:RPRC005468"/>
<dbReference type="AlphaFoldDB" id="T1HN44"/>
<organism evidence="1 2">
    <name type="scientific">Rhodnius prolixus</name>
    <name type="common">Triatomid bug</name>
    <dbReference type="NCBI Taxonomy" id="13249"/>
    <lineage>
        <taxon>Eukaryota</taxon>
        <taxon>Metazoa</taxon>
        <taxon>Ecdysozoa</taxon>
        <taxon>Arthropoda</taxon>
        <taxon>Hexapoda</taxon>
        <taxon>Insecta</taxon>
        <taxon>Pterygota</taxon>
        <taxon>Neoptera</taxon>
        <taxon>Paraneoptera</taxon>
        <taxon>Hemiptera</taxon>
        <taxon>Heteroptera</taxon>
        <taxon>Panheteroptera</taxon>
        <taxon>Cimicomorpha</taxon>
        <taxon>Reduviidae</taxon>
        <taxon>Triatominae</taxon>
        <taxon>Rhodnius</taxon>
    </lineage>
</organism>
<protein>
    <submittedName>
        <fullName evidence="1">Uncharacterized protein</fullName>
    </submittedName>
</protein>